<dbReference type="EMBL" id="LR633967">
    <property type="protein sequence ID" value="VUX56087.1"/>
    <property type="molecule type" value="Genomic_DNA"/>
</dbReference>
<sequence>MWVRGNEGGLDALTDVAEKFQFTMLAKQLIDLFQTHHYHFERGIVEAEVWDTWVTQFRDDVIAFPGFREVLKIRRKHLRPSFGRFVDEHLPTKDA</sequence>
<evidence type="ECO:0000313" key="1">
    <source>
        <dbReference type="EMBL" id="VUX56087.1"/>
    </source>
</evidence>
<proteinExistence type="predicted"/>
<name>A0A7D9H7E2_9GAMM</name>
<gene>
    <name evidence="1" type="ORF">JTBM06_V1_280002</name>
    <name evidence="2" type="ORF">JTBM06_V1_280015</name>
</gene>
<dbReference type="AlphaFoldDB" id="A0A7D9H7E2"/>
<dbReference type="EMBL" id="LR633967">
    <property type="protein sequence ID" value="VUX56100.1"/>
    <property type="molecule type" value="Genomic_DNA"/>
</dbReference>
<protein>
    <submittedName>
        <fullName evidence="1">Uncharacterized protein</fullName>
    </submittedName>
</protein>
<accession>A0A7D9H7E2</accession>
<evidence type="ECO:0000313" key="2">
    <source>
        <dbReference type="EMBL" id="VUX56100.1"/>
    </source>
</evidence>
<reference evidence="1" key="1">
    <citation type="submission" date="2019-07" db="EMBL/GenBank/DDBJ databases">
        <authorList>
            <person name="Weber M."/>
            <person name="Kostadinov I."/>
            <person name="Kostadinov D I."/>
        </authorList>
    </citation>
    <scope>NUCLEOTIDE SEQUENCE</scope>
    <source>
        <strain evidence="1">Gfbio:sag-sample-m06:053724c1-46a9-4a36-b237-ea2bf867836b</strain>
    </source>
</reference>
<organism evidence="1">
    <name type="scientific">uncultured Woeseiaceae bacterium</name>
    <dbReference type="NCBI Taxonomy" id="1983305"/>
    <lineage>
        <taxon>Bacteria</taxon>
        <taxon>Pseudomonadati</taxon>
        <taxon>Pseudomonadota</taxon>
        <taxon>Gammaproteobacteria</taxon>
        <taxon>Woeseiales</taxon>
        <taxon>Woeseiaceae</taxon>
        <taxon>environmental samples</taxon>
    </lineage>
</organism>